<dbReference type="NCBIfam" id="TIGR00231">
    <property type="entry name" value="small_GTP"/>
    <property type="match status" value="1"/>
</dbReference>
<dbReference type="CDD" id="cd14858">
    <property type="entry name" value="TrmE_N"/>
    <property type="match status" value="1"/>
</dbReference>
<dbReference type="PRINTS" id="PR00326">
    <property type="entry name" value="GTP1OBG"/>
</dbReference>
<dbReference type="HAMAP" id="MF_00379">
    <property type="entry name" value="GTPase_MnmE"/>
    <property type="match status" value="1"/>
</dbReference>
<evidence type="ECO:0000259" key="9">
    <source>
        <dbReference type="PROSITE" id="PS51709"/>
    </source>
</evidence>
<dbReference type="NCBIfam" id="TIGR00450">
    <property type="entry name" value="mnmE_trmE_thdF"/>
    <property type="match status" value="1"/>
</dbReference>
<feature type="binding site" evidence="7">
    <location>
        <begin position="250"/>
        <end position="256"/>
    </location>
    <ligand>
        <name>GTP</name>
        <dbReference type="ChEBI" id="CHEBI:37565"/>
    </ligand>
</feature>
<dbReference type="InterPro" id="IPR018948">
    <property type="entry name" value="GTP-bd_TrmE_N"/>
</dbReference>
<dbReference type="Pfam" id="PF01926">
    <property type="entry name" value="MMR_HSR1"/>
    <property type="match status" value="1"/>
</dbReference>
<dbReference type="EMBL" id="JAPMUA010000002">
    <property type="protein sequence ID" value="MDG3585676.1"/>
    <property type="molecule type" value="Genomic_DNA"/>
</dbReference>
<keyword evidence="7" id="KW-0963">Cytoplasm</keyword>
<dbReference type="SMART" id="SM00382">
    <property type="entry name" value="AAA"/>
    <property type="match status" value="1"/>
</dbReference>
<keyword evidence="6 7" id="KW-0342">GTP-binding</keyword>
<sequence length="474" mass="52115">MKLQDTILALATPAGAGAIAVIRISGKDAIDITTPFFKSVSGKKLSEQKSHTIHLGHIIEAKKTLDEVLVSIFKGPNSYTGENVIEISCHGSPFIQQEILQLFLRNGCRMANAGEFTLRAFLNGKLDLSQAEAVADLIASDNEASHQIAMQQMRGGFSGEIKKLREELLNFASLIELELDFAEEDVEFANRTEFKALLDKIQLVLKRLIDSFAVGNVIKNGIPVAIVGEPNVGKSTLLNALLNEERAIVSDIAGTTRDTIEDEISIGGIGFRFIDTAGIRDTKDVVETIGIKKTFEKIEQSQVVVYLIDSLKLAQDKSEIKNIRVELEKIKNKFPQKPLVIIANKTDQIPDTLKQFIESEINDIPGHNDKTKALLLAAKTGLGVEELKTILLNFVNTGALRNNETIITNSRHYDSLLKALQEIDKVQEGVAHEISSDLLAIDIRQAIYHFGEITGEITTDDLLGNIFANFCIGK</sequence>
<feature type="binding site" evidence="7">
    <location>
        <position position="86"/>
    </location>
    <ligand>
        <name>(6S)-5-formyl-5,6,7,8-tetrahydrofolate</name>
        <dbReference type="ChEBI" id="CHEBI:57457"/>
    </ligand>
</feature>
<comment type="cofactor">
    <cofactor evidence="7">
        <name>K(+)</name>
        <dbReference type="ChEBI" id="CHEBI:29103"/>
    </cofactor>
    <text evidence="7">Binds 1 potassium ion per subunit.</text>
</comment>
<dbReference type="InterPro" id="IPR003593">
    <property type="entry name" value="AAA+_ATPase"/>
</dbReference>
<comment type="caution">
    <text evidence="7">Lacks conserved residue(s) required for the propagation of feature annotation.</text>
</comment>
<dbReference type="Gene3D" id="3.40.50.300">
    <property type="entry name" value="P-loop containing nucleotide triphosphate hydrolases"/>
    <property type="match status" value="1"/>
</dbReference>
<dbReference type="Pfam" id="PF12631">
    <property type="entry name" value="MnmE_helical"/>
    <property type="match status" value="1"/>
</dbReference>
<evidence type="ECO:0000313" key="11">
    <source>
        <dbReference type="Proteomes" id="UP001153642"/>
    </source>
</evidence>
<evidence type="ECO:0000256" key="7">
    <source>
        <dbReference type="HAMAP-Rule" id="MF_00379"/>
    </source>
</evidence>
<dbReference type="InterPro" id="IPR005225">
    <property type="entry name" value="Small_GTP-bd"/>
</dbReference>
<evidence type="ECO:0000256" key="2">
    <source>
        <dbReference type="ARBA" id="ARBA00022694"/>
    </source>
</evidence>
<feature type="binding site" evidence="7">
    <location>
        <position position="256"/>
    </location>
    <ligand>
        <name>Mg(2+)</name>
        <dbReference type="ChEBI" id="CHEBI:18420"/>
    </ligand>
</feature>
<keyword evidence="4 7" id="KW-0460">Magnesium</keyword>
<keyword evidence="11" id="KW-1185">Reference proteome</keyword>
<comment type="similarity">
    <text evidence="1 7 8">Belongs to the TRAFAC class TrmE-Era-EngA-EngB-Septin-like GTPase superfamily. TrmE GTPase family.</text>
</comment>
<feature type="binding site" evidence="7">
    <location>
        <position position="235"/>
    </location>
    <ligand>
        <name>Mg(2+)</name>
        <dbReference type="ChEBI" id="CHEBI:18420"/>
    </ligand>
</feature>
<dbReference type="InterPro" id="IPR027417">
    <property type="entry name" value="P-loop_NTPase"/>
</dbReference>
<dbReference type="PANTHER" id="PTHR42714:SF2">
    <property type="entry name" value="TRNA MODIFICATION GTPASE GTPBP3, MITOCHONDRIAL"/>
    <property type="match status" value="1"/>
</dbReference>
<keyword evidence="3 7" id="KW-0547">Nucleotide-binding</keyword>
<accession>A0ABT6FQX6</accession>
<dbReference type="Gene3D" id="1.20.120.430">
    <property type="entry name" value="tRNA modification GTPase MnmE domain 2"/>
    <property type="match status" value="1"/>
</dbReference>
<dbReference type="Pfam" id="PF10396">
    <property type="entry name" value="TrmE_N"/>
    <property type="match status" value="1"/>
</dbReference>
<proteinExistence type="inferred from homology"/>
<dbReference type="InterPro" id="IPR025867">
    <property type="entry name" value="MnmE_helical"/>
</dbReference>
<feature type="binding site" evidence="7">
    <location>
        <position position="125"/>
    </location>
    <ligand>
        <name>(6S)-5-formyl-5,6,7,8-tetrahydrofolate</name>
        <dbReference type="ChEBI" id="CHEBI:57457"/>
    </ligand>
</feature>
<evidence type="ECO:0000313" key="10">
    <source>
        <dbReference type="EMBL" id="MDG3585676.1"/>
    </source>
</evidence>
<evidence type="ECO:0000256" key="5">
    <source>
        <dbReference type="ARBA" id="ARBA00022958"/>
    </source>
</evidence>
<feature type="binding site" evidence="7">
    <location>
        <position position="231"/>
    </location>
    <ligand>
        <name>K(+)</name>
        <dbReference type="ChEBI" id="CHEBI:29103"/>
    </ligand>
</feature>
<feature type="binding site" evidence="7">
    <location>
        <position position="474"/>
    </location>
    <ligand>
        <name>(6S)-5-formyl-5,6,7,8-tetrahydrofolate</name>
        <dbReference type="ChEBI" id="CHEBI:57457"/>
    </ligand>
</feature>
<dbReference type="RefSeq" id="WP_277899064.1">
    <property type="nucleotide sequence ID" value="NZ_JAPMUA010000002.1"/>
</dbReference>
<dbReference type="SUPFAM" id="SSF52540">
    <property type="entry name" value="P-loop containing nucleoside triphosphate hydrolases"/>
    <property type="match status" value="1"/>
</dbReference>
<keyword evidence="7" id="KW-0479">Metal-binding</keyword>
<dbReference type="InterPro" id="IPR006073">
    <property type="entry name" value="GTP-bd"/>
</dbReference>
<feature type="domain" description="TrmE-type G" evidence="9">
    <location>
        <begin position="221"/>
        <end position="396"/>
    </location>
</feature>
<dbReference type="Gene3D" id="3.30.1360.120">
    <property type="entry name" value="Probable tRNA modification gtpase trme, domain 1"/>
    <property type="match status" value="1"/>
</dbReference>
<protein>
    <recommendedName>
        <fullName evidence="7">tRNA modification GTPase MnmE</fullName>
        <ecNumber evidence="7">3.6.-.-</ecNumber>
    </recommendedName>
</protein>
<organism evidence="10 11">
    <name type="scientific">Galbibacter pacificus</name>
    <dbReference type="NCBI Taxonomy" id="2996052"/>
    <lineage>
        <taxon>Bacteria</taxon>
        <taxon>Pseudomonadati</taxon>
        <taxon>Bacteroidota</taxon>
        <taxon>Flavobacteriia</taxon>
        <taxon>Flavobacteriales</taxon>
        <taxon>Flavobacteriaceae</taxon>
        <taxon>Galbibacter</taxon>
    </lineage>
</organism>
<feature type="binding site" evidence="7">
    <location>
        <begin position="275"/>
        <end position="278"/>
    </location>
    <ligand>
        <name>GTP</name>
        <dbReference type="ChEBI" id="CHEBI:37565"/>
    </ligand>
</feature>
<comment type="caution">
    <text evidence="10">The sequence shown here is derived from an EMBL/GenBank/DDBJ whole genome shotgun (WGS) entry which is preliminary data.</text>
</comment>
<comment type="subcellular location">
    <subcellularLocation>
        <location evidence="7">Cytoplasm</location>
    </subcellularLocation>
</comment>
<gene>
    <name evidence="7 10" type="primary">mnmE</name>
    <name evidence="7" type="synonym">trmE</name>
    <name evidence="10" type="ORF">OSR52_07320</name>
</gene>
<dbReference type="InterPro" id="IPR031168">
    <property type="entry name" value="G_TrmE"/>
</dbReference>
<comment type="function">
    <text evidence="7">Exhibits a very high intrinsic GTPase hydrolysis rate. Involved in the addition of a carboxymethylaminomethyl (cmnm) group at the wobble position (U34) of certain tRNAs, forming tRNA-cmnm(5)s(2)U34.</text>
</comment>
<dbReference type="PROSITE" id="PS51709">
    <property type="entry name" value="G_TRME"/>
    <property type="match status" value="1"/>
</dbReference>
<feature type="binding site" evidence="7">
    <location>
        <begin position="231"/>
        <end position="236"/>
    </location>
    <ligand>
        <name>GTP</name>
        <dbReference type="ChEBI" id="CHEBI:37565"/>
    </ligand>
</feature>
<dbReference type="NCBIfam" id="NF003661">
    <property type="entry name" value="PRK05291.1-3"/>
    <property type="match status" value="1"/>
</dbReference>
<name>A0ABT6FQX6_9FLAO</name>
<evidence type="ECO:0000256" key="3">
    <source>
        <dbReference type="ARBA" id="ARBA00022741"/>
    </source>
</evidence>
<dbReference type="InterPro" id="IPR004520">
    <property type="entry name" value="GTPase_MnmE"/>
</dbReference>
<keyword evidence="5 7" id="KW-0630">Potassium</keyword>
<dbReference type="Proteomes" id="UP001153642">
    <property type="component" value="Unassembled WGS sequence"/>
</dbReference>
<feature type="binding site" evidence="7">
    <location>
        <position position="255"/>
    </location>
    <ligand>
        <name>K(+)</name>
        <dbReference type="ChEBI" id="CHEBI:29103"/>
    </ligand>
</feature>
<dbReference type="InterPro" id="IPR027368">
    <property type="entry name" value="MnmE_dom2"/>
</dbReference>
<dbReference type="CDD" id="cd04164">
    <property type="entry name" value="trmE"/>
    <property type="match status" value="1"/>
</dbReference>
<feature type="binding site" evidence="7">
    <location>
        <position position="250"/>
    </location>
    <ligand>
        <name>K(+)</name>
        <dbReference type="ChEBI" id="CHEBI:29103"/>
    </ligand>
</feature>
<dbReference type="PANTHER" id="PTHR42714">
    <property type="entry name" value="TRNA MODIFICATION GTPASE GTPBP3"/>
    <property type="match status" value="1"/>
</dbReference>
<feature type="binding site" evidence="7">
    <location>
        <position position="23"/>
    </location>
    <ligand>
        <name>(6S)-5-formyl-5,6,7,8-tetrahydrofolate</name>
        <dbReference type="ChEBI" id="CHEBI:57457"/>
    </ligand>
</feature>
<dbReference type="SUPFAM" id="SSF116878">
    <property type="entry name" value="TrmE connector domain"/>
    <property type="match status" value="1"/>
</dbReference>
<dbReference type="InterPro" id="IPR027266">
    <property type="entry name" value="TrmE/GcvT-like"/>
</dbReference>
<evidence type="ECO:0000256" key="1">
    <source>
        <dbReference type="ARBA" id="ARBA00011043"/>
    </source>
</evidence>
<comment type="subunit">
    <text evidence="7">Homodimer. Heterotetramer of two MnmE and two MnmG subunits.</text>
</comment>
<evidence type="ECO:0000256" key="4">
    <source>
        <dbReference type="ARBA" id="ARBA00022842"/>
    </source>
</evidence>
<reference evidence="10" key="1">
    <citation type="submission" date="2022-11" db="EMBL/GenBank/DDBJ databases">
        <title>High-quality draft genome sequence of Galbibacter sp. strain CMA-7.</title>
        <authorList>
            <person name="Wei L."/>
            <person name="Dong C."/>
            <person name="Shao Z."/>
        </authorList>
    </citation>
    <scope>NUCLEOTIDE SEQUENCE</scope>
    <source>
        <strain evidence="10">CMA-7</strain>
    </source>
</reference>
<feature type="binding site" evidence="7">
    <location>
        <position position="252"/>
    </location>
    <ligand>
        <name>K(+)</name>
        <dbReference type="ChEBI" id="CHEBI:29103"/>
    </ligand>
</feature>
<evidence type="ECO:0000256" key="6">
    <source>
        <dbReference type="ARBA" id="ARBA00023134"/>
    </source>
</evidence>
<keyword evidence="2 7" id="KW-0819">tRNA processing</keyword>
<keyword evidence="7" id="KW-0378">Hydrolase</keyword>
<dbReference type="EC" id="3.6.-.-" evidence="7"/>
<evidence type="ECO:0000256" key="8">
    <source>
        <dbReference type="RuleBase" id="RU003313"/>
    </source>
</evidence>